<evidence type="ECO:0000259" key="10">
    <source>
        <dbReference type="Pfam" id="PF00150"/>
    </source>
</evidence>
<evidence type="ECO:0000256" key="7">
    <source>
        <dbReference type="RuleBase" id="RU361153"/>
    </source>
</evidence>
<feature type="compositionally biased region" description="Polar residues" evidence="8">
    <location>
        <begin position="10"/>
        <end position="21"/>
    </location>
</feature>
<dbReference type="InterPro" id="IPR017853">
    <property type="entry name" value="GH"/>
</dbReference>
<name>Q2I0L0_PHYSO</name>
<dbReference type="GO" id="GO:0004553">
    <property type="term" value="F:hydrolase activity, hydrolyzing O-glycosyl compounds"/>
    <property type="evidence" value="ECO:0007669"/>
    <property type="project" value="InterPro"/>
</dbReference>
<feature type="domain" description="Glycoside hydrolase family 5" evidence="10">
    <location>
        <begin position="222"/>
        <end position="521"/>
    </location>
</feature>
<dbReference type="EMBL" id="DQ355211">
    <property type="protein sequence ID" value="ABC87091.1"/>
    <property type="molecule type" value="mRNA"/>
</dbReference>
<evidence type="ECO:0000256" key="3">
    <source>
        <dbReference type="ARBA" id="ARBA00023001"/>
    </source>
</evidence>
<evidence type="ECO:0000256" key="2">
    <source>
        <dbReference type="ARBA" id="ARBA00022801"/>
    </source>
</evidence>
<evidence type="ECO:0000313" key="11">
    <source>
        <dbReference type="EMBL" id="ABC87091.1"/>
    </source>
</evidence>
<organism evidence="11">
    <name type="scientific">Phytophthora sojae</name>
    <name type="common">Soybean stem and root rot agent</name>
    <name type="synonym">Phytophthora megasperma f. sp. glycines</name>
    <dbReference type="NCBI Taxonomy" id="67593"/>
    <lineage>
        <taxon>Eukaryota</taxon>
        <taxon>Sar</taxon>
        <taxon>Stramenopiles</taxon>
        <taxon>Oomycota</taxon>
        <taxon>Peronosporomycetes</taxon>
        <taxon>Peronosporales</taxon>
        <taxon>Peronosporaceae</taxon>
        <taxon>Phytophthora</taxon>
    </lineage>
</organism>
<keyword evidence="9" id="KW-0812">Transmembrane</keyword>
<dbReference type="CAZy" id="GH5">
    <property type="family name" value="Glycoside Hydrolase Family 5"/>
</dbReference>
<evidence type="ECO:0000256" key="4">
    <source>
        <dbReference type="ARBA" id="ARBA00023277"/>
    </source>
</evidence>
<feature type="transmembrane region" description="Helical" evidence="9">
    <location>
        <begin position="123"/>
        <end position="143"/>
    </location>
</feature>
<keyword evidence="9" id="KW-0472">Membrane</keyword>
<proteinExistence type="evidence at transcript level"/>
<accession>Q2I0L0</accession>
<dbReference type="PANTHER" id="PTHR35923">
    <property type="entry name" value="MAJOR EXTRACELLULAR ENDOGLUCANASE"/>
    <property type="match status" value="1"/>
</dbReference>
<gene>
    <name evidence="11" type="primary">EGL-V.8</name>
</gene>
<evidence type="ECO:0000256" key="1">
    <source>
        <dbReference type="ARBA" id="ARBA00005641"/>
    </source>
</evidence>
<sequence length="614" mass="66865">MRREPEEENSSLGSPTYNYSAMLNREDIPQPPAREVFREPSEEQTYAGYGNGNGNTRFSTMTADVNGERLSDSGNAAAIGANAGVFTRGSLMDRNIEAVSEPAPGFLEKTQQKYKGRYRMWPGILLLLLIVGGAATAITFSALHASDTASTRDADYAQRKADSEKISGGASGSSSDLISDDGEVDNPKSYPDMGCELPDYQSKNGRIVAVSSNGTEVPVDIKGINWFGMETGTAIPLGLWDNADNGTTAFQIATFLADNNFNAVRLPLCVNWILTDHEPETSLINTAENRAISVTSYISLLKSIVKVLAYRNIGVMLSMHTLTSTDSGSLWYSDEISEDDFLDAVDTLTKNLCSEKYWNIMGIDVKNEPSKATWGDGADTDFHAGAKKIADRMLDGCSNWLGFVEGVNADHTVTIDGTDYDYYDWYGGGLQKAADYPLTFSTDNKVVYAPHYYTPAYFYNGGTQDSNGAIADYVEIDDDALKTRIKATMADMFGFLADDNSSALLLGEFGGLYSKDLHPELTTKRCTDLSIEVIVESGWAGGFVWSLNPESAYQYNPADTYSTFTEGILEDDWLTANSEFLKGMAAMDDLANLRKMPCFETEVSSSGSDSSSSS</sequence>
<keyword evidence="5 7" id="KW-0326">Glycosidase</keyword>
<keyword evidence="6" id="KW-0624">Polysaccharide degradation</keyword>
<dbReference type="Pfam" id="PF00150">
    <property type="entry name" value="Cellulase"/>
    <property type="match status" value="1"/>
</dbReference>
<keyword evidence="9" id="KW-1133">Transmembrane helix</keyword>
<evidence type="ECO:0000256" key="9">
    <source>
        <dbReference type="SAM" id="Phobius"/>
    </source>
</evidence>
<dbReference type="EMBL" id="EF051112">
    <property type="protein sequence ID" value="ABK59038.1"/>
    <property type="molecule type" value="Genomic_DNA"/>
</dbReference>
<evidence type="ECO:0000256" key="5">
    <source>
        <dbReference type="ARBA" id="ARBA00023295"/>
    </source>
</evidence>
<evidence type="ECO:0000256" key="6">
    <source>
        <dbReference type="ARBA" id="ARBA00023326"/>
    </source>
</evidence>
<dbReference type="PANTHER" id="PTHR35923:SF2">
    <property type="entry name" value="ENDOGLUCANASE"/>
    <property type="match status" value="1"/>
</dbReference>
<dbReference type="VEuPathDB" id="FungiDB:PHYSODRAFT_489431"/>
<protein>
    <submittedName>
        <fullName evidence="11">Cell 5A endo-1,4-betaglucanase</fullName>
    </submittedName>
</protein>
<dbReference type="InterPro" id="IPR001547">
    <property type="entry name" value="Glyco_hydro_5"/>
</dbReference>
<evidence type="ECO:0000256" key="8">
    <source>
        <dbReference type="SAM" id="MobiDB-lite"/>
    </source>
</evidence>
<keyword evidence="4" id="KW-0119">Carbohydrate metabolism</keyword>
<dbReference type="GO" id="GO:0030245">
    <property type="term" value="P:cellulose catabolic process"/>
    <property type="evidence" value="ECO:0007669"/>
    <property type="project" value="UniProtKB-KW"/>
</dbReference>
<dbReference type="HOGENOM" id="CLU_022692_0_0_1"/>
<feature type="region of interest" description="Disordered" evidence="8">
    <location>
        <begin position="160"/>
        <end position="190"/>
    </location>
</feature>
<dbReference type="AlphaFoldDB" id="Q2I0L0"/>
<dbReference type="SUPFAM" id="SSF51445">
    <property type="entry name" value="(Trans)glycosidases"/>
    <property type="match status" value="1"/>
</dbReference>
<comment type="similarity">
    <text evidence="1 7">Belongs to the glycosyl hydrolase 5 (cellulase A) family.</text>
</comment>
<keyword evidence="3" id="KW-0136">Cellulose degradation</keyword>
<dbReference type="Gene3D" id="3.20.20.80">
    <property type="entry name" value="Glycosidases"/>
    <property type="match status" value="1"/>
</dbReference>
<reference evidence="11" key="1">
    <citation type="journal article" date="2007" name="Curr. Genet.">
        <title>Alternate intron processing of family 5 endoglucanase transcripts from the genus Phytophthora.</title>
        <authorList>
            <person name="Costanzo S."/>
            <person name="Ospina-Giraldo M.D."/>
            <person name="Deahl K.L."/>
            <person name="Baker C.J."/>
            <person name="Jones R.W."/>
        </authorList>
    </citation>
    <scope>NUCLEOTIDE SEQUENCE</scope>
</reference>
<keyword evidence="2 7" id="KW-0378">Hydrolase</keyword>
<feature type="region of interest" description="Disordered" evidence="8">
    <location>
        <begin position="1"/>
        <end position="32"/>
    </location>
</feature>